<protein>
    <submittedName>
        <fullName evidence="2">Uncharacterized protein</fullName>
    </submittedName>
</protein>
<feature type="region of interest" description="Disordered" evidence="1">
    <location>
        <begin position="1"/>
        <end position="59"/>
    </location>
</feature>
<dbReference type="AlphaFoldDB" id="A0A7S3GBP2"/>
<feature type="compositionally biased region" description="Basic and acidic residues" evidence="1">
    <location>
        <begin position="40"/>
        <end position="59"/>
    </location>
</feature>
<evidence type="ECO:0000256" key="1">
    <source>
        <dbReference type="SAM" id="MobiDB-lite"/>
    </source>
</evidence>
<proteinExistence type="predicted"/>
<organism evidence="2">
    <name type="scientific">Palpitomonas bilix</name>
    <dbReference type="NCBI Taxonomy" id="652834"/>
    <lineage>
        <taxon>Eukaryota</taxon>
        <taxon>Eukaryota incertae sedis</taxon>
    </lineage>
</organism>
<evidence type="ECO:0000313" key="2">
    <source>
        <dbReference type="EMBL" id="CAE0259623.1"/>
    </source>
</evidence>
<gene>
    <name evidence="2" type="ORF">PBIL07802_LOCUS21893</name>
</gene>
<reference evidence="2" key="1">
    <citation type="submission" date="2021-01" db="EMBL/GenBank/DDBJ databases">
        <authorList>
            <person name="Corre E."/>
            <person name="Pelletier E."/>
            <person name="Niang G."/>
            <person name="Scheremetjew M."/>
            <person name="Finn R."/>
            <person name="Kale V."/>
            <person name="Holt S."/>
            <person name="Cochrane G."/>
            <person name="Meng A."/>
            <person name="Brown T."/>
            <person name="Cohen L."/>
        </authorList>
    </citation>
    <scope>NUCLEOTIDE SEQUENCE</scope>
    <source>
        <strain evidence="2">NIES-2562</strain>
    </source>
</reference>
<name>A0A7S3GBP2_9EUKA</name>
<feature type="compositionally biased region" description="Low complexity" evidence="1">
    <location>
        <begin position="1"/>
        <end position="11"/>
    </location>
</feature>
<dbReference type="EMBL" id="HBIB01033700">
    <property type="protein sequence ID" value="CAE0259623.1"/>
    <property type="molecule type" value="Transcribed_RNA"/>
</dbReference>
<accession>A0A7S3GBP2</accession>
<sequence length="146" mass="16138">MGAGSSAQASGKAHTDEPSLRAEGYSGYAEPMSGPTAEKQQAEVDAMRQALEEKSREVEAKAKELEKMKAEFENEKKAADQKVEDLMGKTHELTKQLNVQAADQSKKAVLDEIFHENQFLSKENRELQEMVAKLRQELGTVANDGK</sequence>